<dbReference type="Gene3D" id="1.20.1250.20">
    <property type="entry name" value="MFS general substrate transporter like domains"/>
    <property type="match status" value="1"/>
</dbReference>
<dbReference type="InterPro" id="IPR036259">
    <property type="entry name" value="MFS_trans_sf"/>
</dbReference>
<organism evidence="8">
    <name type="scientific">Amblyomma triste</name>
    <name type="common">Neotropical tick</name>
    <dbReference type="NCBI Taxonomy" id="251400"/>
    <lineage>
        <taxon>Eukaryota</taxon>
        <taxon>Metazoa</taxon>
        <taxon>Ecdysozoa</taxon>
        <taxon>Arthropoda</taxon>
        <taxon>Chelicerata</taxon>
        <taxon>Arachnida</taxon>
        <taxon>Acari</taxon>
        <taxon>Parasitiformes</taxon>
        <taxon>Ixodida</taxon>
        <taxon>Ixodoidea</taxon>
        <taxon>Ixodidae</taxon>
        <taxon>Amblyomminae</taxon>
        <taxon>Amblyomma</taxon>
    </lineage>
</organism>
<name>A0A023G904_AMBTT</name>
<evidence type="ECO:0000256" key="7">
    <source>
        <dbReference type="SAM" id="SignalP"/>
    </source>
</evidence>
<reference evidence="8" key="1">
    <citation type="submission" date="2014-03" db="EMBL/GenBank/DDBJ databases">
        <title>The sialotranscriptome of Amblyomma triste, Amblyomma parvum and Amblyomma cajennense ticks, uncovered by 454-based RNA-seq.</title>
        <authorList>
            <person name="Garcia G.R."/>
            <person name="Gardinassi L.G."/>
            <person name="Ribeiro J.M."/>
            <person name="Anatriello E."/>
            <person name="Ferreira B.R."/>
            <person name="Moreira H.N."/>
            <person name="Mafra C."/>
            <person name="Olegario M.M."/>
            <person name="Szabo P.J."/>
            <person name="Miranda-Santos I.K."/>
            <person name="Maruyama S.R."/>
        </authorList>
    </citation>
    <scope>NUCLEOTIDE SEQUENCE</scope>
    <source>
        <strain evidence="8">Mato Grasso do Sul</strain>
        <tissue evidence="8">Salivary glands</tissue>
    </source>
</reference>
<dbReference type="InterPro" id="IPR052983">
    <property type="entry name" value="MFS_Riboflavin_Transporter"/>
</dbReference>
<feature type="transmembrane region" description="Helical" evidence="6">
    <location>
        <begin position="162"/>
        <end position="183"/>
    </location>
</feature>
<feature type="signal peptide" evidence="7">
    <location>
        <begin position="1"/>
        <end position="16"/>
    </location>
</feature>
<dbReference type="PANTHER" id="PTHR43385:SF1">
    <property type="entry name" value="RIBOFLAVIN TRANSPORTER RIBJ"/>
    <property type="match status" value="1"/>
</dbReference>
<protein>
    <submittedName>
        <fullName evidence="8">Putative conserved membrane protein</fullName>
    </submittedName>
</protein>
<evidence type="ECO:0000256" key="4">
    <source>
        <dbReference type="ARBA" id="ARBA00022989"/>
    </source>
</evidence>
<evidence type="ECO:0000313" key="8">
    <source>
        <dbReference type="EMBL" id="JAC29328.1"/>
    </source>
</evidence>
<proteinExistence type="evidence at transcript level"/>
<feature type="transmembrane region" description="Helical" evidence="6">
    <location>
        <begin position="227"/>
        <end position="246"/>
    </location>
</feature>
<keyword evidence="7" id="KW-0732">Signal</keyword>
<feature type="transmembrane region" description="Helical" evidence="6">
    <location>
        <begin position="70"/>
        <end position="91"/>
    </location>
</feature>
<evidence type="ECO:0000256" key="3">
    <source>
        <dbReference type="ARBA" id="ARBA00022692"/>
    </source>
</evidence>
<feature type="transmembrane region" description="Helical" evidence="6">
    <location>
        <begin position="195"/>
        <end position="215"/>
    </location>
</feature>
<accession>A0A023G904</accession>
<comment type="subcellular location">
    <subcellularLocation>
        <location evidence="1">Membrane</location>
        <topology evidence="1">Multi-pass membrane protein</topology>
    </subcellularLocation>
</comment>
<evidence type="ECO:0000256" key="5">
    <source>
        <dbReference type="ARBA" id="ARBA00023136"/>
    </source>
</evidence>
<feature type="chain" id="PRO_5001517243" evidence="7">
    <location>
        <begin position="17"/>
        <end position="286"/>
    </location>
</feature>
<dbReference type="AlphaFoldDB" id="A0A023G904"/>
<dbReference type="PANTHER" id="PTHR43385">
    <property type="entry name" value="RIBOFLAVIN TRANSPORTER RIBJ"/>
    <property type="match status" value="1"/>
</dbReference>
<sequence>MILFCAGVLLNVPVLCILLRPRHSPEKSNVIPVKAMQKIFSIEQGPRLSRPENRAGSVAPGATSMFFKPLFYITAVTHLIFFYVINLFTSISVDTILSKGIPVIFAITIAPSVSVLDCVGRVLMPMATEKGYVKRSTLVMVDYLCIGAGLVTISFIKSYPAMMFTCLSFGAFSGHAIAVHNSLMGDFVGASDVNLSNVIVTCIATVSFLTKPFVVGFFRDQQGSYDNLYRIMSGLMFLNALIWLAVNLTERYRKRRTWATSTSQLQLCDLPTLTGYQAMDLTSMMA</sequence>
<keyword evidence="4 6" id="KW-1133">Transmembrane helix</keyword>
<evidence type="ECO:0000256" key="1">
    <source>
        <dbReference type="ARBA" id="ARBA00004141"/>
    </source>
</evidence>
<keyword evidence="2" id="KW-0813">Transport</keyword>
<feature type="transmembrane region" description="Helical" evidence="6">
    <location>
        <begin position="103"/>
        <end position="124"/>
    </location>
</feature>
<feature type="transmembrane region" description="Helical" evidence="6">
    <location>
        <begin position="136"/>
        <end position="156"/>
    </location>
</feature>
<keyword evidence="3 6" id="KW-0812">Transmembrane</keyword>
<evidence type="ECO:0000256" key="6">
    <source>
        <dbReference type="SAM" id="Phobius"/>
    </source>
</evidence>
<dbReference type="EMBL" id="GBBM01006090">
    <property type="protein sequence ID" value="JAC29328.1"/>
    <property type="molecule type" value="mRNA"/>
</dbReference>
<evidence type="ECO:0000256" key="2">
    <source>
        <dbReference type="ARBA" id="ARBA00022448"/>
    </source>
</evidence>
<dbReference type="SUPFAM" id="SSF103473">
    <property type="entry name" value="MFS general substrate transporter"/>
    <property type="match status" value="1"/>
</dbReference>
<dbReference type="GO" id="GO:0016020">
    <property type="term" value="C:membrane"/>
    <property type="evidence" value="ECO:0007669"/>
    <property type="project" value="UniProtKB-SubCell"/>
</dbReference>
<keyword evidence="5 6" id="KW-0472">Membrane</keyword>